<keyword evidence="3" id="KW-0963">Cytoplasm</keyword>
<dbReference type="Proteomes" id="UP000671852">
    <property type="component" value="Chromosome"/>
</dbReference>
<dbReference type="PROSITE" id="PS51186">
    <property type="entry name" value="GNAT"/>
    <property type="match status" value="1"/>
</dbReference>
<dbReference type="PANTHER" id="PTHR23091">
    <property type="entry name" value="N-TERMINAL ACETYLTRANSFERASE"/>
    <property type="match status" value="1"/>
</dbReference>
<gene>
    <name evidence="5" type="primary">rimI</name>
    <name evidence="5" type="ORF">GJV85_04925</name>
</gene>
<evidence type="ECO:0000313" key="6">
    <source>
        <dbReference type="Proteomes" id="UP000671852"/>
    </source>
</evidence>
<accession>A0A975AZJ6</accession>
<comment type="subcellular location">
    <subcellularLocation>
        <location evidence="3">Cytoplasm</location>
    </subcellularLocation>
</comment>
<dbReference type="PANTHER" id="PTHR23091:SF4">
    <property type="entry name" value="N-TERMINAL AMINO-ACID N(ALPHA)-ACETYLTRANSFERASE NATA"/>
    <property type="match status" value="1"/>
</dbReference>
<dbReference type="GO" id="GO:0008999">
    <property type="term" value="F:protein-N-terminal-alanine acetyltransferase activity"/>
    <property type="evidence" value="ECO:0007669"/>
    <property type="project" value="UniProtKB-EC"/>
</dbReference>
<dbReference type="InterPro" id="IPR045047">
    <property type="entry name" value="Ard1-like"/>
</dbReference>
<keyword evidence="1" id="KW-0808">Transferase</keyword>
<dbReference type="GO" id="GO:0031415">
    <property type="term" value="C:NatA complex"/>
    <property type="evidence" value="ECO:0007669"/>
    <property type="project" value="InterPro"/>
</dbReference>
<evidence type="ECO:0000256" key="3">
    <source>
        <dbReference type="RuleBase" id="RU363094"/>
    </source>
</evidence>
<dbReference type="CDD" id="cd04301">
    <property type="entry name" value="NAT_SF"/>
    <property type="match status" value="1"/>
</dbReference>
<dbReference type="EC" id="2.3.1.266" evidence="3"/>
<dbReference type="RefSeq" id="WP_207562758.1">
    <property type="nucleotide sequence ID" value="NZ_CP046072.1"/>
</dbReference>
<dbReference type="Gene3D" id="3.40.630.30">
    <property type="match status" value="1"/>
</dbReference>
<keyword evidence="6" id="KW-1185">Reference proteome</keyword>
<evidence type="ECO:0000256" key="1">
    <source>
        <dbReference type="ARBA" id="ARBA00022679"/>
    </source>
</evidence>
<reference evidence="5" key="1">
    <citation type="submission" date="2019-11" db="EMBL/GenBank/DDBJ databases">
        <authorList>
            <person name="Kojima H."/>
        </authorList>
    </citation>
    <scope>NUCLEOTIDE SEQUENCE</scope>
    <source>
        <strain evidence="5">H1576</strain>
    </source>
</reference>
<organism evidence="5 6">
    <name type="scientific">Sulfurimonas aquatica</name>
    <dbReference type="NCBI Taxonomy" id="2672570"/>
    <lineage>
        <taxon>Bacteria</taxon>
        <taxon>Pseudomonadati</taxon>
        <taxon>Campylobacterota</taxon>
        <taxon>Epsilonproteobacteria</taxon>
        <taxon>Campylobacterales</taxon>
        <taxon>Sulfurimonadaceae</taxon>
        <taxon>Sulfurimonas</taxon>
    </lineage>
</organism>
<comment type="catalytic activity">
    <reaction evidence="3">
        <text>N-terminal L-alanyl-[ribosomal protein bS18] + acetyl-CoA = N-terminal N(alpha)-acetyl-L-alanyl-[ribosomal protein bS18] + CoA + H(+)</text>
        <dbReference type="Rhea" id="RHEA:43756"/>
        <dbReference type="Rhea" id="RHEA-COMP:10676"/>
        <dbReference type="Rhea" id="RHEA-COMP:10677"/>
        <dbReference type="ChEBI" id="CHEBI:15378"/>
        <dbReference type="ChEBI" id="CHEBI:57287"/>
        <dbReference type="ChEBI" id="CHEBI:57288"/>
        <dbReference type="ChEBI" id="CHEBI:64718"/>
        <dbReference type="ChEBI" id="CHEBI:83683"/>
        <dbReference type="EC" id="2.3.1.266"/>
    </reaction>
</comment>
<dbReference type="InterPro" id="IPR006464">
    <property type="entry name" value="AcTrfase_RimI/Ard1"/>
</dbReference>
<protein>
    <recommendedName>
        <fullName evidence="3">[Ribosomal protein bS18]-alanine N-acetyltransferase</fullName>
        <ecNumber evidence="3">2.3.1.266</ecNumber>
    </recommendedName>
</protein>
<comment type="similarity">
    <text evidence="3">Belongs to the acetyltransferase family. RimI subfamily.</text>
</comment>
<dbReference type="KEGG" id="saqt:GJV85_04925"/>
<dbReference type="EMBL" id="CP046072">
    <property type="protein sequence ID" value="QSZ41476.1"/>
    <property type="molecule type" value="Genomic_DNA"/>
</dbReference>
<sequence>MTISKATIKELSQLYLLENSLFQKENFPLSKASLRYHINNNLIYLAKIEDVVVAYILVLIKRKNAKIHSLGVQKEHRGKNIAKLLLKKALEELEMSSFKSILLEVRCDNQSAISLYKSFQFETTKIEHRFYLDGCDAFIMKKDNGI</sequence>
<dbReference type="AlphaFoldDB" id="A0A975AZJ6"/>
<evidence type="ECO:0000313" key="5">
    <source>
        <dbReference type="EMBL" id="QSZ41476.1"/>
    </source>
</evidence>
<dbReference type="SUPFAM" id="SSF55729">
    <property type="entry name" value="Acyl-CoA N-acyltransferases (Nat)"/>
    <property type="match status" value="1"/>
</dbReference>
<dbReference type="NCBIfam" id="TIGR01575">
    <property type="entry name" value="rimI"/>
    <property type="match status" value="1"/>
</dbReference>
<comment type="function">
    <text evidence="3">Acetylates the N-terminal alanine of ribosomal protein bS18.</text>
</comment>
<evidence type="ECO:0000259" key="4">
    <source>
        <dbReference type="PROSITE" id="PS51186"/>
    </source>
</evidence>
<reference evidence="5" key="2">
    <citation type="submission" date="2021-04" db="EMBL/GenBank/DDBJ databases">
        <title>Isolation and characterization of a novel species of the genus Sulfurimonas.</title>
        <authorList>
            <person name="Fukui M."/>
        </authorList>
    </citation>
    <scope>NUCLEOTIDE SEQUENCE</scope>
    <source>
        <strain evidence="5">H1576</strain>
    </source>
</reference>
<proteinExistence type="inferred from homology"/>
<dbReference type="Pfam" id="PF00583">
    <property type="entry name" value="Acetyltransf_1"/>
    <property type="match status" value="1"/>
</dbReference>
<evidence type="ECO:0000256" key="2">
    <source>
        <dbReference type="ARBA" id="ARBA00023315"/>
    </source>
</evidence>
<feature type="domain" description="N-acetyltransferase" evidence="4">
    <location>
        <begin position="1"/>
        <end position="145"/>
    </location>
</feature>
<dbReference type="InterPro" id="IPR000182">
    <property type="entry name" value="GNAT_dom"/>
</dbReference>
<name>A0A975AZJ6_9BACT</name>
<dbReference type="InterPro" id="IPR016181">
    <property type="entry name" value="Acyl_CoA_acyltransferase"/>
</dbReference>
<keyword evidence="2" id="KW-0012">Acyltransferase</keyword>